<evidence type="ECO:0008006" key="4">
    <source>
        <dbReference type="Google" id="ProtNLM"/>
    </source>
</evidence>
<organism evidence="3">
    <name type="scientific">Arabidopsis lyrata subsp. lyrata</name>
    <name type="common">Lyre-leaved rock-cress</name>
    <dbReference type="NCBI Taxonomy" id="81972"/>
    <lineage>
        <taxon>Eukaryota</taxon>
        <taxon>Viridiplantae</taxon>
        <taxon>Streptophyta</taxon>
        <taxon>Embryophyta</taxon>
        <taxon>Tracheophyta</taxon>
        <taxon>Spermatophyta</taxon>
        <taxon>Magnoliopsida</taxon>
        <taxon>eudicotyledons</taxon>
        <taxon>Gunneridae</taxon>
        <taxon>Pentapetalae</taxon>
        <taxon>rosids</taxon>
        <taxon>malvids</taxon>
        <taxon>Brassicales</taxon>
        <taxon>Brassicaceae</taxon>
        <taxon>Camelineae</taxon>
        <taxon>Arabidopsis</taxon>
    </lineage>
</organism>
<keyword evidence="1" id="KW-0812">Transmembrane</keyword>
<accession>D7LK86</accession>
<keyword evidence="1" id="KW-1133">Transmembrane helix</keyword>
<dbReference type="Proteomes" id="UP000008694">
    <property type="component" value="Unassembled WGS sequence"/>
</dbReference>
<proteinExistence type="predicted"/>
<evidence type="ECO:0000313" key="2">
    <source>
        <dbReference type="EMBL" id="EFH57270.1"/>
    </source>
</evidence>
<evidence type="ECO:0000256" key="1">
    <source>
        <dbReference type="SAM" id="Phobius"/>
    </source>
</evidence>
<protein>
    <recommendedName>
        <fullName evidence="4">DUF1985 domain-containing protein</fullName>
    </recommendedName>
</protein>
<dbReference type="EMBL" id="GL348716">
    <property type="protein sequence ID" value="EFH57270.1"/>
    <property type="molecule type" value="Genomic_DNA"/>
</dbReference>
<name>D7LK86_ARALL</name>
<gene>
    <name evidence="2" type="ORF">ARALYDRAFT_901832</name>
</gene>
<dbReference type="HOGENOM" id="CLU_1818442_0_0_1"/>
<sequence length="142" mass="16737">MANLALPHRMFCTSVEPDDNRKINIYFVLKYLGTVKEDLKKPVEKFHKCQAMWILVLRTVNMKRKKNELWFVANGFLSMLFYVPITMYAIIDRNKSRKISKLHVQLVSDVKKFLDYPWGREAFSLAMRSICVCLICIDNTKI</sequence>
<dbReference type="AlphaFoldDB" id="D7LK86"/>
<evidence type="ECO:0000313" key="3">
    <source>
        <dbReference type="Proteomes" id="UP000008694"/>
    </source>
</evidence>
<keyword evidence="1" id="KW-0472">Membrane</keyword>
<keyword evidence="3" id="KW-1185">Reference proteome</keyword>
<feature type="transmembrane region" description="Helical" evidence="1">
    <location>
        <begin position="69"/>
        <end position="91"/>
    </location>
</feature>
<dbReference type="Gramene" id="scaffold_401333.1">
    <property type="protein sequence ID" value="scaffold_401333.1"/>
    <property type="gene ID" value="scaffold_401333.1"/>
</dbReference>
<reference evidence="3" key="1">
    <citation type="journal article" date="2011" name="Nat. Genet.">
        <title>The Arabidopsis lyrata genome sequence and the basis of rapid genome size change.</title>
        <authorList>
            <person name="Hu T.T."/>
            <person name="Pattyn P."/>
            <person name="Bakker E.G."/>
            <person name="Cao J."/>
            <person name="Cheng J.-F."/>
            <person name="Clark R.M."/>
            <person name="Fahlgren N."/>
            <person name="Fawcett J.A."/>
            <person name="Grimwood J."/>
            <person name="Gundlach H."/>
            <person name="Haberer G."/>
            <person name="Hollister J.D."/>
            <person name="Ossowski S."/>
            <person name="Ottilar R.P."/>
            <person name="Salamov A.A."/>
            <person name="Schneeberger K."/>
            <person name="Spannagl M."/>
            <person name="Wang X."/>
            <person name="Yang L."/>
            <person name="Nasrallah M.E."/>
            <person name="Bergelson J."/>
            <person name="Carrington J.C."/>
            <person name="Gaut B.S."/>
            <person name="Schmutz J."/>
            <person name="Mayer K.F.X."/>
            <person name="Van de Peer Y."/>
            <person name="Grigoriev I.V."/>
            <person name="Nordborg M."/>
            <person name="Weigel D."/>
            <person name="Guo Y.-L."/>
        </authorList>
    </citation>
    <scope>NUCLEOTIDE SEQUENCE [LARGE SCALE GENOMIC DNA]</scope>
    <source>
        <strain evidence="3">cv. MN47</strain>
    </source>
</reference>